<accession>A0ABD4A993</accession>
<protein>
    <submittedName>
        <fullName evidence="1">Uncharacterized protein</fullName>
    </submittedName>
</protein>
<proteinExistence type="predicted"/>
<comment type="caution">
    <text evidence="1">The sequence shown here is derived from an EMBL/GenBank/DDBJ whole genome shotgun (WGS) entry which is preliminary data.</text>
</comment>
<dbReference type="Proteomes" id="UP000032076">
    <property type="component" value="Unassembled WGS sequence"/>
</dbReference>
<sequence>MSRSAFGYCPNDNEIFSNFSYFFVSTFCYNDIKQQLMNL</sequence>
<organism evidence="1 2">
    <name type="scientific">Caldibacillus thermoamylovorans</name>
    <dbReference type="NCBI Taxonomy" id="35841"/>
    <lineage>
        <taxon>Bacteria</taxon>
        <taxon>Bacillati</taxon>
        <taxon>Bacillota</taxon>
        <taxon>Bacilli</taxon>
        <taxon>Bacillales</taxon>
        <taxon>Bacillaceae</taxon>
        <taxon>Caldibacillus</taxon>
    </lineage>
</organism>
<dbReference type="EMBL" id="JXLU01000038">
    <property type="protein sequence ID" value="KIO73476.1"/>
    <property type="molecule type" value="Genomic_DNA"/>
</dbReference>
<evidence type="ECO:0000313" key="2">
    <source>
        <dbReference type="Proteomes" id="UP000032076"/>
    </source>
</evidence>
<evidence type="ECO:0000313" key="1">
    <source>
        <dbReference type="EMBL" id="KIO73476.1"/>
    </source>
</evidence>
<reference evidence="1 2" key="1">
    <citation type="submission" date="2015-01" db="EMBL/GenBank/DDBJ databases">
        <title>Draft Genome Sequences of Four Bacillus thermoamylovorans Strains, Isolated From Food Products.</title>
        <authorList>
            <person name="Krawcyk A.O."/>
            <person name="Berendsen E.M."/>
            <person name="Eijlander R.T."/>
            <person name="de Jong A."/>
            <person name="Wells-Bennik M."/>
            <person name="Kuipers O.P."/>
        </authorList>
    </citation>
    <scope>NUCLEOTIDE SEQUENCE [LARGE SCALE GENOMIC DNA]</scope>
    <source>
        <strain evidence="1 2">B4167</strain>
    </source>
</reference>
<name>A0ABD4A993_9BACI</name>
<gene>
    <name evidence="1" type="ORF">B4167_2049</name>
</gene>
<dbReference type="AlphaFoldDB" id="A0ABD4A993"/>